<name>A0AAE0XT93_9GAST</name>
<sequence>MEIVGVDGWIPVGDIPRTHGLIACNCSSDLALRGLLDNRGSPLLALKAGNEAGDAITGHAQLTVLSRRASAWPCQIPGRSTATGDTR</sequence>
<organism evidence="1 2">
    <name type="scientific">Elysia crispata</name>
    <name type="common">lettuce slug</name>
    <dbReference type="NCBI Taxonomy" id="231223"/>
    <lineage>
        <taxon>Eukaryota</taxon>
        <taxon>Metazoa</taxon>
        <taxon>Spiralia</taxon>
        <taxon>Lophotrochozoa</taxon>
        <taxon>Mollusca</taxon>
        <taxon>Gastropoda</taxon>
        <taxon>Heterobranchia</taxon>
        <taxon>Euthyneura</taxon>
        <taxon>Panpulmonata</taxon>
        <taxon>Sacoglossa</taxon>
        <taxon>Placobranchoidea</taxon>
        <taxon>Plakobranchidae</taxon>
        <taxon>Elysia</taxon>
    </lineage>
</organism>
<evidence type="ECO:0000313" key="1">
    <source>
        <dbReference type="EMBL" id="KAK3708208.1"/>
    </source>
</evidence>
<dbReference type="EMBL" id="JAWDGP010007701">
    <property type="protein sequence ID" value="KAK3708208.1"/>
    <property type="molecule type" value="Genomic_DNA"/>
</dbReference>
<accession>A0AAE0XT93</accession>
<evidence type="ECO:0000313" key="2">
    <source>
        <dbReference type="Proteomes" id="UP001283361"/>
    </source>
</evidence>
<gene>
    <name evidence="1" type="ORF">RRG08_023617</name>
</gene>
<comment type="caution">
    <text evidence="1">The sequence shown here is derived from an EMBL/GenBank/DDBJ whole genome shotgun (WGS) entry which is preliminary data.</text>
</comment>
<proteinExistence type="predicted"/>
<reference evidence="1" key="1">
    <citation type="journal article" date="2023" name="G3 (Bethesda)">
        <title>A reference genome for the long-term kleptoplast-retaining sea slug Elysia crispata morphotype clarki.</title>
        <authorList>
            <person name="Eastman K.E."/>
            <person name="Pendleton A.L."/>
            <person name="Shaikh M.A."/>
            <person name="Suttiyut T."/>
            <person name="Ogas R."/>
            <person name="Tomko P."/>
            <person name="Gavelis G."/>
            <person name="Widhalm J.R."/>
            <person name="Wisecaver J.H."/>
        </authorList>
    </citation>
    <scope>NUCLEOTIDE SEQUENCE</scope>
    <source>
        <strain evidence="1">ECLA1</strain>
    </source>
</reference>
<keyword evidence="2" id="KW-1185">Reference proteome</keyword>
<dbReference type="AlphaFoldDB" id="A0AAE0XT93"/>
<dbReference type="Proteomes" id="UP001283361">
    <property type="component" value="Unassembled WGS sequence"/>
</dbReference>
<protein>
    <submittedName>
        <fullName evidence="1">Uncharacterized protein</fullName>
    </submittedName>
</protein>